<dbReference type="InterPro" id="IPR028325">
    <property type="entry name" value="VG_K_chnl"/>
</dbReference>
<dbReference type="InterPro" id="IPR027359">
    <property type="entry name" value="Volt_channel_dom_sf"/>
</dbReference>
<evidence type="ECO:0000256" key="12">
    <source>
        <dbReference type="SAM" id="Phobius"/>
    </source>
</evidence>
<dbReference type="PRINTS" id="PR01494">
    <property type="entry name" value="KV9CHANNEL"/>
</dbReference>
<gene>
    <name evidence="15" type="ORF">EVEC_LOCUS10835</name>
</gene>
<comment type="subcellular location">
    <subcellularLocation>
        <location evidence="1">Membrane</location>
        <topology evidence="1">Multi-pass membrane protein</topology>
    </subcellularLocation>
</comment>
<name>A0A0N4VKY7_ENTVE</name>
<feature type="domain" description="Ion transport" evidence="13">
    <location>
        <begin position="140"/>
        <end position="429"/>
    </location>
</feature>
<keyword evidence="5" id="KW-0631">Potassium channel</keyword>
<dbReference type="WBParaSite" id="EVEC_0001153401-mRNA-1">
    <property type="protein sequence ID" value="EVEC_0001153401-mRNA-1"/>
    <property type="gene ID" value="EVEC_0001153401"/>
</dbReference>
<keyword evidence="2" id="KW-0813">Transport</keyword>
<proteinExistence type="predicted"/>
<feature type="transmembrane region" description="Helical" evidence="12">
    <location>
        <begin position="298"/>
        <end position="319"/>
    </location>
</feature>
<dbReference type="SUPFAM" id="SSF81324">
    <property type="entry name" value="Voltage-gated potassium channels"/>
    <property type="match status" value="2"/>
</dbReference>
<dbReference type="PRINTS" id="PR00169">
    <property type="entry name" value="KCHANNEL"/>
</dbReference>
<reference evidence="17" key="1">
    <citation type="submission" date="2017-02" db="UniProtKB">
        <authorList>
            <consortium name="WormBaseParasite"/>
        </authorList>
    </citation>
    <scope>IDENTIFICATION</scope>
</reference>
<dbReference type="Pfam" id="PF00520">
    <property type="entry name" value="Ion_trans"/>
    <property type="match status" value="1"/>
</dbReference>
<evidence type="ECO:0000259" key="14">
    <source>
        <dbReference type="Pfam" id="PF02214"/>
    </source>
</evidence>
<dbReference type="AlphaFoldDB" id="A0A0N4VKY7"/>
<dbReference type="PANTHER" id="PTHR11537:SF271">
    <property type="entry name" value="BTB DOMAIN-CONTAINING PROTEIN"/>
    <property type="match status" value="1"/>
</dbReference>
<dbReference type="FunFam" id="1.20.120.350:FF:000074">
    <property type="entry name" value="SHaW family of potassium channels"/>
    <property type="match status" value="1"/>
</dbReference>
<reference evidence="15 16" key="2">
    <citation type="submission" date="2018-10" db="EMBL/GenBank/DDBJ databases">
        <authorList>
            <consortium name="Pathogen Informatics"/>
        </authorList>
    </citation>
    <scope>NUCLEOTIDE SEQUENCE [LARGE SCALE GENOMIC DNA]</scope>
</reference>
<evidence type="ECO:0000256" key="8">
    <source>
        <dbReference type="ARBA" id="ARBA00022989"/>
    </source>
</evidence>
<evidence type="ECO:0000256" key="3">
    <source>
        <dbReference type="ARBA" id="ARBA00022538"/>
    </source>
</evidence>
<organism evidence="17">
    <name type="scientific">Enterobius vermicularis</name>
    <name type="common">Human pinworm</name>
    <dbReference type="NCBI Taxonomy" id="51028"/>
    <lineage>
        <taxon>Eukaryota</taxon>
        <taxon>Metazoa</taxon>
        <taxon>Ecdysozoa</taxon>
        <taxon>Nematoda</taxon>
        <taxon>Chromadorea</taxon>
        <taxon>Rhabditida</taxon>
        <taxon>Spirurina</taxon>
        <taxon>Oxyuridomorpha</taxon>
        <taxon>Oxyuroidea</taxon>
        <taxon>Oxyuridae</taxon>
        <taxon>Enterobius</taxon>
    </lineage>
</organism>
<keyword evidence="4 12" id="KW-0812">Transmembrane</keyword>
<dbReference type="Gene3D" id="1.10.287.70">
    <property type="match status" value="2"/>
</dbReference>
<evidence type="ECO:0000313" key="15">
    <source>
        <dbReference type="EMBL" id="VDD96084.1"/>
    </source>
</evidence>
<dbReference type="GO" id="GO:0008076">
    <property type="term" value="C:voltage-gated potassium channel complex"/>
    <property type="evidence" value="ECO:0007669"/>
    <property type="project" value="InterPro"/>
</dbReference>
<protein>
    <submittedName>
        <fullName evidence="17">BTB domain-containing protein</fullName>
    </submittedName>
</protein>
<evidence type="ECO:0000256" key="10">
    <source>
        <dbReference type="ARBA" id="ARBA00023136"/>
    </source>
</evidence>
<dbReference type="InterPro" id="IPR003971">
    <property type="entry name" value="K_chnl_volt-dep_Kv5/Kv9"/>
</dbReference>
<keyword evidence="7" id="KW-0630">Potassium</keyword>
<dbReference type="STRING" id="51028.A0A0N4VKY7"/>
<dbReference type="PANTHER" id="PTHR11537">
    <property type="entry name" value="VOLTAGE-GATED POTASSIUM CHANNEL"/>
    <property type="match status" value="1"/>
</dbReference>
<feature type="transmembrane region" description="Helical" evidence="12">
    <location>
        <begin position="141"/>
        <end position="162"/>
    </location>
</feature>
<accession>A0A0N4VKY7</accession>
<evidence type="ECO:0000256" key="7">
    <source>
        <dbReference type="ARBA" id="ARBA00022958"/>
    </source>
</evidence>
<keyword evidence="11" id="KW-0407">Ion channel</keyword>
<evidence type="ECO:0000256" key="1">
    <source>
        <dbReference type="ARBA" id="ARBA00004141"/>
    </source>
</evidence>
<evidence type="ECO:0000256" key="5">
    <source>
        <dbReference type="ARBA" id="ARBA00022826"/>
    </source>
</evidence>
<dbReference type="Gene3D" id="3.30.710.10">
    <property type="entry name" value="Potassium Channel Kv1.1, Chain A"/>
    <property type="match status" value="1"/>
</dbReference>
<dbReference type="InterPro" id="IPR011333">
    <property type="entry name" value="SKP1/BTB/POZ_sf"/>
</dbReference>
<feature type="transmembrane region" description="Helical" evidence="12">
    <location>
        <begin position="370"/>
        <end position="386"/>
    </location>
</feature>
<evidence type="ECO:0000256" key="9">
    <source>
        <dbReference type="ARBA" id="ARBA00023065"/>
    </source>
</evidence>
<feature type="transmembrane region" description="Helical" evidence="12">
    <location>
        <begin position="335"/>
        <end position="358"/>
    </location>
</feature>
<feature type="transmembrane region" description="Helical" evidence="12">
    <location>
        <begin position="195"/>
        <end position="214"/>
    </location>
</feature>
<evidence type="ECO:0000256" key="2">
    <source>
        <dbReference type="ARBA" id="ARBA00022448"/>
    </source>
</evidence>
<dbReference type="InterPro" id="IPR005821">
    <property type="entry name" value="Ion_trans_dom"/>
</dbReference>
<dbReference type="SUPFAM" id="SSF54695">
    <property type="entry name" value="POZ domain"/>
    <property type="match status" value="1"/>
</dbReference>
<feature type="domain" description="Potassium channel tetramerisation-type BTB" evidence="14">
    <location>
        <begin position="9"/>
        <end position="89"/>
    </location>
</feature>
<dbReference type="GO" id="GO:0051260">
    <property type="term" value="P:protein homooligomerization"/>
    <property type="evidence" value="ECO:0007669"/>
    <property type="project" value="InterPro"/>
</dbReference>
<dbReference type="Pfam" id="PF02214">
    <property type="entry name" value="BTB_2"/>
    <property type="match status" value="1"/>
</dbReference>
<dbReference type="PRINTS" id="PR01491">
    <property type="entry name" value="KVCHANNEL"/>
</dbReference>
<dbReference type="InterPro" id="IPR003131">
    <property type="entry name" value="T1-type_BTB"/>
</dbReference>
<keyword evidence="16" id="KW-1185">Reference proteome</keyword>
<sequence>MYEHILQYRCPNSFLTQFAGQTHEERLENCDGYIVQSQEYFFERSGLAFECIYDFLTTGHIHRPAFICRDRIYREIEFWKISSGFFAPCCMVLEEDSDDDEGPGDSSVDYEDQFDNVRYGRVRRSVWYLMEEPSSSNIAKVFALASISMIIISVTAMIMGSLPELQNAPESRVDRNDTVSSKHDHDLRQNIFFDYIEMICIIWFSIEYIVRFIVCTRKWRFIVQPLNMIDSLSIIPFFIEIALNLAGFGANKIGDFRGIAMIMRVIRVMRVARIFKLARYSNGLKSFGVTVKTSLPELSMLTLFLVTAIIFFSTLMYFAERDEPETKFRSIPHAGWWYVCYFTISSFNFAFPGVPFPINDFRKVHLQDKIYIFLFRCIVTMTTVGYGDFTPKTLFGRIIASCASISGVLVLAFPITMIVENFSKTYDTEKNEIKAVQRQRRMAKAYA</sequence>
<keyword evidence="9" id="KW-0406">Ion transport</keyword>
<dbReference type="Gene3D" id="1.20.120.350">
    <property type="entry name" value="Voltage-gated potassium channels. Chain C"/>
    <property type="match status" value="1"/>
</dbReference>
<keyword evidence="10 12" id="KW-0472">Membrane</keyword>
<dbReference type="GO" id="GO:0005251">
    <property type="term" value="F:delayed rectifier potassium channel activity"/>
    <property type="evidence" value="ECO:0007669"/>
    <property type="project" value="TreeGrafter"/>
</dbReference>
<dbReference type="OrthoDB" id="415460at2759"/>
<evidence type="ECO:0000256" key="11">
    <source>
        <dbReference type="ARBA" id="ARBA00023303"/>
    </source>
</evidence>
<evidence type="ECO:0000313" key="17">
    <source>
        <dbReference type="WBParaSite" id="EVEC_0001153401-mRNA-1"/>
    </source>
</evidence>
<keyword evidence="3" id="KW-0633">Potassium transport</keyword>
<evidence type="ECO:0000256" key="6">
    <source>
        <dbReference type="ARBA" id="ARBA00022882"/>
    </source>
</evidence>
<evidence type="ECO:0000259" key="13">
    <source>
        <dbReference type="Pfam" id="PF00520"/>
    </source>
</evidence>
<evidence type="ECO:0000256" key="4">
    <source>
        <dbReference type="ARBA" id="ARBA00022692"/>
    </source>
</evidence>
<dbReference type="InterPro" id="IPR003968">
    <property type="entry name" value="K_chnl_volt-dep_Kv"/>
</dbReference>
<keyword evidence="6" id="KW-0851">Voltage-gated channel</keyword>
<dbReference type="GO" id="GO:0001508">
    <property type="term" value="P:action potential"/>
    <property type="evidence" value="ECO:0007669"/>
    <property type="project" value="TreeGrafter"/>
</dbReference>
<evidence type="ECO:0000313" key="16">
    <source>
        <dbReference type="Proteomes" id="UP000274131"/>
    </source>
</evidence>
<dbReference type="EMBL" id="UXUI01011249">
    <property type="protein sequence ID" value="VDD96084.1"/>
    <property type="molecule type" value="Genomic_DNA"/>
</dbReference>
<keyword evidence="8 12" id="KW-1133">Transmembrane helix</keyword>
<dbReference type="Proteomes" id="UP000274131">
    <property type="component" value="Unassembled WGS sequence"/>
</dbReference>
<feature type="transmembrane region" description="Helical" evidence="12">
    <location>
        <begin position="398"/>
        <end position="419"/>
    </location>
</feature>